<dbReference type="InterPro" id="IPR036374">
    <property type="entry name" value="OxRdtase_Mopterin-bd_sf"/>
</dbReference>
<feature type="binding site" evidence="5">
    <location>
        <position position="101"/>
    </location>
    <ligand>
        <name>Mo-molybdopterin</name>
        <dbReference type="ChEBI" id="CHEBI:71302"/>
    </ligand>
</feature>
<evidence type="ECO:0000256" key="2">
    <source>
        <dbReference type="ARBA" id="ARBA00022723"/>
    </source>
</evidence>
<evidence type="ECO:0000256" key="6">
    <source>
        <dbReference type="SAM" id="MobiDB-lite"/>
    </source>
</evidence>
<dbReference type="GO" id="GO:0046872">
    <property type="term" value="F:metal ion binding"/>
    <property type="evidence" value="ECO:0007669"/>
    <property type="project" value="UniProtKB-KW"/>
</dbReference>
<comment type="subunit">
    <text evidence="5">Heterodimer of a catalytic subunit (MsrP) and a heme-binding subunit (MsrQ).</text>
</comment>
<protein>
    <recommendedName>
        <fullName evidence="5">Protein-methionine-sulfoxide reductase catalytic subunit MsrP</fullName>
        <ecNumber evidence="5">1.8.5.-</ecNumber>
    </recommendedName>
</protein>
<keyword evidence="4 5" id="KW-0560">Oxidoreductase</keyword>
<keyword evidence="11" id="KW-1185">Reference proteome</keyword>
<dbReference type="OrthoDB" id="9795587at2"/>
<dbReference type="InterPro" id="IPR006311">
    <property type="entry name" value="TAT_signal"/>
</dbReference>
<feature type="binding site" evidence="5">
    <location>
        <begin position="104"/>
        <end position="105"/>
    </location>
    <ligand>
        <name>Mo-molybdopterin</name>
        <dbReference type="ChEBI" id="CHEBI:71302"/>
    </ligand>
</feature>
<gene>
    <name evidence="5 9" type="primary">msrP</name>
    <name evidence="8" type="ORF">ABIC99_000719</name>
    <name evidence="9" type="ORF">EWH46_16555</name>
</gene>
<evidence type="ECO:0000313" key="8">
    <source>
        <dbReference type="EMBL" id="MET3602935.1"/>
    </source>
</evidence>
<dbReference type="PROSITE" id="PS51318">
    <property type="entry name" value="TAT"/>
    <property type="match status" value="1"/>
</dbReference>
<dbReference type="NCBIfam" id="NF003767">
    <property type="entry name" value="PRK05363.1"/>
    <property type="match status" value="1"/>
</dbReference>
<dbReference type="EMBL" id="CP035708">
    <property type="protein sequence ID" value="QEN02211.1"/>
    <property type="molecule type" value="Genomic_DNA"/>
</dbReference>
<evidence type="ECO:0000256" key="3">
    <source>
        <dbReference type="ARBA" id="ARBA00022729"/>
    </source>
</evidence>
<keyword evidence="1 5" id="KW-0500">Molybdenum</keyword>
<dbReference type="HAMAP" id="MF_01206">
    <property type="entry name" value="MsrP"/>
    <property type="match status" value="1"/>
</dbReference>
<dbReference type="Gene3D" id="3.90.420.10">
    <property type="entry name" value="Oxidoreductase, molybdopterin-binding domain"/>
    <property type="match status" value="1"/>
</dbReference>
<evidence type="ECO:0000256" key="5">
    <source>
        <dbReference type="HAMAP-Rule" id="MF_01206"/>
    </source>
</evidence>
<keyword evidence="3 5" id="KW-0732">Signal</keyword>
<proteinExistence type="inferred from homology"/>
<keyword evidence="2 5" id="KW-0479">Metal-binding</keyword>
<dbReference type="InterPro" id="IPR000572">
    <property type="entry name" value="OxRdtase_Mopterin-bd_dom"/>
</dbReference>
<feature type="binding site" evidence="5">
    <location>
        <position position="247"/>
    </location>
    <ligand>
        <name>Mo-molybdopterin</name>
        <dbReference type="ChEBI" id="CHEBI:71302"/>
    </ligand>
</feature>
<dbReference type="Pfam" id="PF00174">
    <property type="entry name" value="Oxidored_molyb"/>
    <property type="match status" value="1"/>
</dbReference>
<evidence type="ECO:0000256" key="1">
    <source>
        <dbReference type="ARBA" id="ARBA00022505"/>
    </source>
</evidence>
<dbReference type="GO" id="GO:0030091">
    <property type="term" value="P:protein repair"/>
    <property type="evidence" value="ECO:0007669"/>
    <property type="project" value="UniProtKB-UniRule"/>
</dbReference>
<dbReference type="EC" id="1.8.5.-" evidence="5"/>
<evidence type="ECO:0000313" key="11">
    <source>
        <dbReference type="Proteomes" id="UP001549111"/>
    </source>
</evidence>
<dbReference type="PANTHER" id="PTHR43032:SF3">
    <property type="entry name" value="PROTEIN-METHIONINE-SULFOXIDE REDUCTASE CATALYTIC SUBUNIT MSRP"/>
    <property type="match status" value="1"/>
</dbReference>
<feature type="binding site" evidence="5">
    <location>
        <position position="194"/>
    </location>
    <ligand>
        <name>Mo-molybdopterin</name>
        <dbReference type="ChEBI" id="CHEBI:71302"/>
    </ligand>
</feature>
<dbReference type="GO" id="GO:0016672">
    <property type="term" value="F:oxidoreductase activity, acting on a sulfur group of donors, quinone or similar compound as acceptor"/>
    <property type="evidence" value="ECO:0007669"/>
    <property type="project" value="UniProtKB-UniRule"/>
</dbReference>
<evidence type="ECO:0000256" key="4">
    <source>
        <dbReference type="ARBA" id="ARBA00023002"/>
    </source>
</evidence>
<dbReference type="RefSeq" id="WP_149504838.1">
    <property type="nucleotide sequence ID" value="NZ_CP035708.1"/>
</dbReference>
<evidence type="ECO:0000313" key="9">
    <source>
        <dbReference type="EMBL" id="QEN02211.1"/>
    </source>
</evidence>
<accession>A0A5C1Q3S9</accession>
<feature type="region of interest" description="Disordered" evidence="6">
    <location>
        <begin position="1"/>
        <end position="20"/>
    </location>
</feature>
<feature type="binding site" evidence="5">
    <location>
        <begin position="258"/>
        <end position="260"/>
    </location>
    <ligand>
        <name>Mo-molybdopterin</name>
        <dbReference type="ChEBI" id="CHEBI:71302"/>
    </ligand>
</feature>
<comment type="catalytic activity">
    <reaction evidence="5">
        <text>L-methionyl-[protein] + a quinone + H2O = L-methionyl-(R)-S-oxide-[protein] + a quinol</text>
        <dbReference type="Rhea" id="RHEA:51296"/>
        <dbReference type="Rhea" id="RHEA-COMP:12313"/>
        <dbReference type="Rhea" id="RHEA-COMP:12314"/>
        <dbReference type="ChEBI" id="CHEBI:15377"/>
        <dbReference type="ChEBI" id="CHEBI:16044"/>
        <dbReference type="ChEBI" id="CHEBI:24646"/>
        <dbReference type="ChEBI" id="CHEBI:45764"/>
        <dbReference type="ChEBI" id="CHEBI:132124"/>
    </reaction>
</comment>
<comment type="cofactor">
    <cofactor evidence="5">
        <name>Mo-molybdopterin</name>
        <dbReference type="ChEBI" id="CHEBI:71302"/>
    </cofactor>
    <text evidence="5">Binds 1 Mo-molybdopterin (Mo-MPT) cofactor per subunit.</text>
</comment>
<comment type="PTM">
    <text evidence="5">Predicted to be exported by the Tat system. The position of the signal peptide cleavage has not been experimentally proven.</text>
</comment>
<reference evidence="9 10" key="1">
    <citation type="submission" date="2019-02" db="EMBL/GenBank/DDBJ databases">
        <title>Complete Genome Sequence and Methylome Analysis of Sphaerotilus natans subsp. sulfidivorans D-507.</title>
        <authorList>
            <person name="Fomenkov A."/>
            <person name="Gridneva E."/>
            <person name="Smolyakov D."/>
            <person name="Dubinina G."/>
            <person name="Vincze T."/>
            <person name="Grabovich M."/>
            <person name="Roberts R.J."/>
        </authorList>
    </citation>
    <scope>NUCLEOTIDE SEQUENCE [LARGE SCALE GENOMIC DNA]</scope>
    <source>
        <strain evidence="9 10">D-507</strain>
    </source>
</reference>
<evidence type="ECO:0000313" key="10">
    <source>
        <dbReference type="Proteomes" id="UP000323522"/>
    </source>
</evidence>
<dbReference type="GO" id="GO:0043546">
    <property type="term" value="F:molybdopterin cofactor binding"/>
    <property type="evidence" value="ECO:0007669"/>
    <property type="project" value="UniProtKB-UniRule"/>
</dbReference>
<dbReference type="Proteomes" id="UP000323522">
    <property type="component" value="Chromosome"/>
</dbReference>
<reference evidence="8 11" key="2">
    <citation type="submission" date="2024-06" db="EMBL/GenBank/DDBJ databases">
        <title>Genomic Encyclopedia of Type Strains, Phase IV (KMG-IV): sequencing the most valuable type-strain genomes for metagenomic binning, comparative biology and taxonomic classification.</title>
        <authorList>
            <person name="Goeker M."/>
        </authorList>
    </citation>
    <scope>NUCLEOTIDE SEQUENCE [LARGE SCALE GENOMIC DNA]</scope>
    <source>
        <strain evidence="8 11">D-501</strain>
    </source>
</reference>
<dbReference type="EMBL" id="JBEPLS010000002">
    <property type="protein sequence ID" value="MET3602935.1"/>
    <property type="molecule type" value="Genomic_DNA"/>
</dbReference>
<name>A0A5C1Q3S9_9BURK</name>
<comment type="similarity">
    <text evidence="5">Belongs to the MsrP family.</text>
</comment>
<dbReference type="KEGG" id="snn:EWH46_16555"/>
<dbReference type="SUPFAM" id="SSF56524">
    <property type="entry name" value="Oxidoreductase molybdopterin-binding domain"/>
    <property type="match status" value="1"/>
</dbReference>
<sequence length="342" mass="38378">MPVRPHAHPDHGFIHPRSSEITPREIHDRRRDWLRQLAAGAGGLALAGWAGREAQAQAQPQSASAPVRPGRLAALPGARSAVAGATTMERSTAYADITAYNNFYEFGTDKADPARLAGRLQTRPWSVVVEGEVKRPQTLDLDALLRLAPMEERIYRLRCVEGWSMVIPWVGWSLAELIRRVEPTGNARYVEFHTLADPKQMPGVSSRVLDWPYVEGLRLDEAMHPLTLLAFGLYGEVLPNQNGAPVRLVVPWKYGFKSAKSIVRIRFTERQPLTAWNRSAPQEYGFYSNVNPEVDHPRWSQATERRIGEDGLFARKRPTLPFNGYGAQVASLYAGMDLKKFF</sequence>
<feature type="binding site" evidence="5">
    <location>
        <position position="159"/>
    </location>
    <ligand>
        <name>Mo-molybdopterin</name>
        <dbReference type="ChEBI" id="CHEBI:71302"/>
    </ligand>
    <ligandPart>
        <name>Mo</name>
        <dbReference type="ChEBI" id="CHEBI:28685"/>
    </ligandPart>
</feature>
<comment type="function">
    <text evidence="5">Part of the MsrPQ system that repairs oxidized periplasmic proteins containing methionine sulfoxide residues (Met-O), using respiratory chain electrons. Thus protects these proteins from oxidative-stress damage caused by reactive species of oxygen and chlorine generated by the host defense mechanisms. MsrPQ is essential for the maintenance of envelope integrity under bleach stress, rescuing a wide series of structurally unrelated periplasmic proteins from methionine oxidation. The catalytic subunit MsrP is non-stereospecific, being able to reduce both (R-) and (S-) diastereoisomers of methionine sulfoxide.</text>
</comment>
<comment type="catalytic activity">
    <reaction evidence="5">
        <text>L-methionyl-[protein] + a quinone + H2O = L-methionyl-(S)-S-oxide-[protein] + a quinol</text>
        <dbReference type="Rhea" id="RHEA:51292"/>
        <dbReference type="Rhea" id="RHEA-COMP:12313"/>
        <dbReference type="Rhea" id="RHEA-COMP:12315"/>
        <dbReference type="ChEBI" id="CHEBI:15377"/>
        <dbReference type="ChEBI" id="CHEBI:16044"/>
        <dbReference type="ChEBI" id="CHEBI:24646"/>
        <dbReference type="ChEBI" id="CHEBI:44120"/>
        <dbReference type="ChEBI" id="CHEBI:132124"/>
    </reaction>
</comment>
<organism evidence="9 10">
    <name type="scientific">Sphaerotilus sulfidivorans</name>
    <dbReference type="NCBI Taxonomy" id="639200"/>
    <lineage>
        <taxon>Bacteria</taxon>
        <taxon>Pseudomonadati</taxon>
        <taxon>Pseudomonadota</taxon>
        <taxon>Betaproteobacteria</taxon>
        <taxon>Burkholderiales</taxon>
        <taxon>Sphaerotilaceae</taxon>
        <taxon>Sphaerotilus</taxon>
    </lineage>
</organism>
<dbReference type="InterPro" id="IPR022867">
    <property type="entry name" value="MsrP"/>
</dbReference>
<feature type="domain" description="Oxidoreductase molybdopterin-binding" evidence="7">
    <location>
        <begin position="121"/>
        <end position="276"/>
    </location>
</feature>
<feature type="binding site" evidence="5">
    <location>
        <position position="242"/>
    </location>
    <ligand>
        <name>Mo-molybdopterin</name>
        <dbReference type="ChEBI" id="CHEBI:71302"/>
    </ligand>
</feature>
<dbReference type="AlphaFoldDB" id="A0A5C1Q3S9"/>
<evidence type="ECO:0000259" key="7">
    <source>
        <dbReference type="Pfam" id="PF00174"/>
    </source>
</evidence>
<dbReference type="PANTHER" id="PTHR43032">
    <property type="entry name" value="PROTEIN-METHIONINE-SULFOXIDE REDUCTASE"/>
    <property type="match status" value="1"/>
</dbReference>
<dbReference type="Proteomes" id="UP001549111">
    <property type="component" value="Unassembled WGS sequence"/>
</dbReference>